<reference evidence="1 2" key="1">
    <citation type="journal article" date="2021" name="Int. J. Syst. Evol. Microbiol.">
        <title>Amazonocrinis nigriterrae gen. nov., sp. nov., Atlanticothrix silvestris gen. nov., sp. nov. and Dendronalium phyllosphericum gen. nov., sp. nov., nostocacean cyanobacteria from Brazilian environments.</title>
        <authorList>
            <person name="Alvarenga D.O."/>
            <person name="Andreote A.P.D."/>
            <person name="Branco L.H.Z."/>
            <person name="Delbaje E."/>
            <person name="Cruz R.B."/>
            <person name="Varani A.M."/>
            <person name="Fiore M.F."/>
        </authorList>
    </citation>
    <scope>NUCLEOTIDE SEQUENCE [LARGE SCALE GENOMIC DNA]</scope>
    <source>
        <strain evidence="1 2">CENA67</strain>
    </source>
</reference>
<organism evidence="1 2">
    <name type="scientific">Amazonocrinis nigriterrae CENA67</name>
    <dbReference type="NCBI Taxonomy" id="2794033"/>
    <lineage>
        <taxon>Bacteria</taxon>
        <taxon>Bacillati</taxon>
        <taxon>Cyanobacteriota</taxon>
        <taxon>Cyanophyceae</taxon>
        <taxon>Nostocales</taxon>
        <taxon>Nostocaceae</taxon>
        <taxon>Amazonocrinis</taxon>
        <taxon>Amazonocrinis nigriterrae</taxon>
    </lineage>
</organism>
<evidence type="ECO:0000313" key="1">
    <source>
        <dbReference type="EMBL" id="MBH8566714.1"/>
    </source>
</evidence>
<protein>
    <submittedName>
        <fullName evidence="1">Uncharacterized protein</fullName>
    </submittedName>
</protein>
<dbReference type="Proteomes" id="UP000632766">
    <property type="component" value="Unassembled WGS sequence"/>
</dbReference>
<proteinExistence type="predicted"/>
<evidence type="ECO:0000313" key="2">
    <source>
        <dbReference type="Proteomes" id="UP000632766"/>
    </source>
</evidence>
<gene>
    <name evidence="1" type="ORF">I8748_31960</name>
</gene>
<dbReference type="AlphaFoldDB" id="A0A8J7I1R4"/>
<accession>A0A8J7I1R4</accession>
<sequence>MGRIQRTPTNEQQATKEFLEYAKQAQEQIVEAQAQKTKIILSDGTITVFRPVILEDVRSLAKAGNLNPIEVAGRLIVRNCISWGDKPGIALPQLRNVDVEDVELISQALSPSNTPEFTELSDRSKSLFLGSGIEVIFRRPNYGDVEAISKCKGGELESQIALALRLCTKWGDRDSVEESILNQINTGDWQGVANLIKSFRSKPEND</sequence>
<dbReference type="EMBL" id="JAECZC010000102">
    <property type="protein sequence ID" value="MBH8566714.1"/>
    <property type="molecule type" value="Genomic_DNA"/>
</dbReference>
<comment type="caution">
    <text evidence="1">The sequence shown here is derived from an EMBL/GenBank/DDBJ whole genome shotgun (WGS) entry which is preliminary data.</text>
</comment>
<dbReference type="RefSeq" id="WP_198128448.1">
    <property type="nucleotide sequence ID" value="NZ_JAECZC010000102.1"/>
</dbReference>
<name>A0A8J7I1R4_9NOST</name>
<keyword evidence="2" id="KW-1185">Reference proteome</keyword>